<dbReference type="SUPFAM" id="SSF48317">
    <property type="entry name" value="Acid phosphatase/Vanadium-dependent haloperoxidase"/>
    <property type="match status" value="1"/>
</dbReference>
<feature type="transmembrane region" description="Helical" evidence="1">
    <location>
        <begin position="9"/>
        <end position="27"/>
    </location>
</feature>
<dbReference type="Proteomes" id="UP000035154">
    <property type="component" value="Unassembled WGS sequence"/>
</dbReference>
<dbReference type="EMBL" id="JAIW01000025">
    <property type="protein sequence ID" value="KLE10559.1"/>
    <property type="molecule type" value="Genomic_DNA"/>
</dbReference>
<reference evidence="3 4" key="1">
    <citation type="submission" date="2014-01" db="EMBL/GenBank/DDBJ databases">
        <title>Development of a Comparative Genomic Fingerprinting Assay for High Resolution Genotyping of Arcobacter butzleri.</title>
        <authorList>
            <person name="Webb A.L."/>
            <person name="Inglis G.D."/>
            <person name="Kruczkiewicz P."/>
            <person name="Selinger L.B."/>
            <person name="Taboada E.N."/>
        </authorList>
    </citation>
    <scope>NUCLEOTIDE SEQUENCE [LARGE SCALE GENOMIC DNA]</scope>
    <source>
        <strain evidence="3 4">L355</strain>
    </source>
</reference>
<keyword evidence="1" id="KW-1133">Transmembrane helix</keyword>
<name>A0A0G9KVC4_9BACT</name>
<feature type="transmembrane region" description="Helical" evidence="1">
    <location>
        <begin position="65"/>
        <end position="82"/>
    </location>
</feature>
<dbReference type="RefSeq" id="WP_046998111.1">
    <property type="nucleotide sequence ID" value="NZ_JAIW01000025.1"/>
</dbReference>
<dbReference type="InterPro" id="IPR000326">
    <property type="entry name" value="PAP2/HPO"/>
</dbReference>
<dbReference type="CDD" id="cd03396">
    <property type="entry name" value="PAP2_like_6"/>
    <property type="match status" value="1"/>
</dbReference>
<dbReference type="PATRIC" id="fig|1447263.3.peg.868"/>
<evidence type="ECO:0000313" key="4">
    <source>
        <dbReference type="Proteomes" id="UP000035154"/>
    </source>
</evidence>
<gene>
    <name evidence="3" type="ORF">AF80_04450</name>
</gene>
<sequence length="237" mass="27354">MTQENLNKQIIITAILLIAVVLFFQFTDSDLIFQKLFYDFETKSWIIDRNDNILKFIFYSGFKKLFIIFSIVIILLTIISFFKRFELLQKYKKGLIILSLSVILVPSLSSLKNITNVPCPVNIIEFGGNSPDVKILERYPKDYIQETKQRCWPAGHVTMGFSLMALYFLFKNARNKRIALISAITIGILTGGYKILIGDHFLSHTLVTMILAWLIIIIIVKYTSLLEKVKFEKPTKV</sequence>
<keyword evidence="1" id="KW-0812">Transmembrane</keyword>
<evidence type="ECO:0000259" key="2">
    <source>
        <dbReference type="Pfam" id="PF01569"/>
    </source>
</evidence>
<dbReference type="Pfam" id="PF01569">
    <property type="entry name" value="PAP2"/>
    <property type="match status" value="1"/>
</dbReference>
<feature type="transmembrane region" description="Helical" evidence="1">
    <location>
        <begin position="201"/>
        <end position="220"/>
    </location>
</feature>
<feature type="transmembrane region" description="Helical" evidence="1">
    <location>
        <begin position="152"/>
        <end position="170"/>
    </location>
</feature>
<feature type="transmembrane region" description="Helical" evidence="1">
    <location>
        <begin position="94"/>
        <end position="111"/>
    </location>
</feature>
<dbReference type="AlphaFoldDB" id="A0A0G9KVC4"/>
<protein>
    <submittedName>
        <fullName evidence="3">PAP2 family phosphoesterase</fullName>
    </submittedName>
</protein>
<comment type="caution">
    <text evidence="3">The sequence shown here is derived from an EMBL/GenBank/DDBJ whole genome shotgun (WGS) entry which is preliminary data.</text>
</comment>
<evidence type="ECO:0000256" key="1">
    <source>
        <dbReference type="SAM" id="Phobius"/>
    </source>
</evidence>
<accession>A0A0G9KVC4</accession>
<feature type="domain" description="Phosphatidic acid phosphatase type 2/haloperoxidase" evidence="2">
    <location>
        <begin position="95"/>
        <end position="223"/>
    </location>
</feature>
<feature type="transmembrane region" description="Helical" evidence="1">
    <location>
        <begin position="177"/>
        <end position="195"/>
    </location>
</feature>
<evidence type="ECO:0000313" key="3">
    <source>
        <dbReference type="EMBL" id="KLE10559.1"/>
    </source>
</evidence>
<keyword evidence="1" id="KW-0472">Membrane</keyword>
<proteinExistence type="predicted"/>
<organism evidence="3 4">
    <name type="scientific">Aliarcobacter butzleri L355</name>
    <dbReference type="NCBI Taxonomy" id="1447263"/>
    <lineage>
        <taxon>Bacteria</taxon>
        <taxon>Pseudomonadati</taxon>
        <taxon>Campylobacterota</taxon>
        <taxon>Epsilonproteobacteria</taxon>
        <taxon>Campylobacterales</taxon>
        <taxon>Arcobacteraceae</taxon>
        <taxon>Aliarcobacter</taxon>
    </lineage>
</organism>
<dbReference type="Gene3D" id="1.20.144.10">
    <property type="entry name" value="Phosphatidic acid phosphatase type 2/haloperoxidase"/>
    <property type="match status" value="1"/>
</dbReference>
<dbReference type="InterPro" id="IPR036938">
    <property type="entry name" value="PAP2/HPO_sf"/>
</dbReference>